<proteinExistence type="predicted"/>
<dbReference type="InterPro" id="IPR003961">
    <property type="entry name" value="FN3_dom"/>
</dbReference>
<accession>A0A845QF28</accession>
<organism evidence="2 3">
    <name type="scientific">Anaerotruncus colihominis</name>
    <dbReference type="NCBI Taxonomy" id="169435"/>
    <lineage>
        <taxon>Bacteria</taxon>
        <taxon>Bacillati</taxon>
        <taxon>Bacillota</taxon>
        <taxon>Clostridia</taxon>
        <taxon>Eubacteriales</taxon>
        <taxon>Oscillospiraceae</taxon>
        <taxon>Anaerotruncus</taxon>
    </lineage>
</organism>
<dbReference type="InterPro" id="IPR013783">
    <property type="entry name" value="Ig-like_fold"/>
</dbReference>
<dbReference type="AlphaFoldDB" id="A0A845QF28"/>
<evidence type="ECO:0000313" key="2">
    <source>
        <dbReference type="EMBL" id="NBH60342.1"/>
    </source>
</evidence>
<feature type="domain" description="Fibronectin type-III" evidence="1">
    <location>
        <begin position="4"/>
        <end position="104"/>
    </location>
</feature>
<dbReference type="InterPro" id="IPR036116">
    <property type="entry name" value="FN3_sf"/>
</dbReference>
<dbReference type="Gene3D" id="2.60.40.10">
    <property type="entry name" value="Immunoglobulins"/>
    <property type="match status" value="1"/>
</dbReference>
<evidence type="ECO:0000259" key="1">
    <source>
        <dbReference type="PROSITE" id="PS50853"/>
    </source>
</evidence>
<keyword evidence="3" id="KW-1185">Reference proteome</keyword>
<name>A0A845QF28_9FIRM</name>
<reference evidence="2 3" key="1">
    <citation type="submission" date="2018-08" db="EMBL/GenBank/DDBJ databases">
        <title>Murine metabolic-syndrome-specific gut microbial biobank.</title>
        <authorList>
            <person name="Liu C."/>
        </authorList>
    </citation>
    <scope>NUCLEOTIDE SEQUENCE [LARGE SCALE GENOMIC DNA]</scope>
    <source>
        <strain evidence="2 3">28</strain>
    </source>
</reference>
<dbReference type="Proteomes" id="UP000446866">
    <property type="component" value="Unassembled WGS sequence"/>
</dbReference>
<dbReference type="SUPFAM" id="SSF49265">
    <property type="entry name" value="Fibronectin type III"/>
    <property type="match status" value="1"/>
</dbReference>
<dbReference type="PROSITE" id="PS50853">
    <property type="entry name" value="FN3"/>
    <property type="match status" value="1"/>
</dbReference>
<evidence type="ECO:0000313" key="3">
    <source>
        <dbReference type="Proteomes" id="UP000446866"/>
    </source>
</evidence>
<gene>
    <name evidence="2" type="ORF">D0435_01460</name>
</gene>
<dbReference type="EMBL" id="QXWK01000001">
    <property type="protein sequence ID" value="NBH60342.1"/>
    <property type="molecule type" value="Genomic_DNA"/>
</dbReference>
<sequence>MQGAKIKLTSKLTKLNGKKAIKVTWTVPKNIEDIGLDGYEVYKSTKRYSGFGKTPYFKTTTKKNYINNKELKKGRTYYYKVRGYKVVGDQKIYTPWSTKAWRRI</sequence>
<comment type="caution">
    <text evidence="2">The sequence shown here is derived from an EMBL/GenBank/DDBJ whole genome shotgun (WGS) entry which is preliminary data.</text>
</comment>
<dbReference type="RefSeq" id="WP_160200633.1">
    <property type="nucleotide sequence ID" value="NZ_QXWK01000001.1"/>
</dbReference>
<protein>
    <recommendedName>
        <fullName evidence="1">Fibronectin type-III domain-containing protein</fullName>
    </recommendedName>
</protein>